<sequence>MNPIKRLLNRFRGLADAIARYPLTSIFLSLAAIVNAVDISSEKDYSKLLLTFVVGAFISAVLQITYERFFLRQSSRLLLISAASVLTAGYYLIIKPAPQLSMEINIRTSVALFALLIAFIWVPVIKNRVTFNKSFMIAFKSFFHSLFFSGILFAGISIIITAIDQLIFQLEYTAYSHSANIVFILFAPMFFLSLIPVYPGAANTEENMEDQEKIINKAAHCPKFLEVLLSYIIIPLIAVFTVIMLTYILKNITGEFWTDNLLEPMLVSYSITVIVVYILVSEIENKFTLWFRRIFPKVLVPIVLFQIVASIMSVSETGIMHTRYYVILFGIFAAAAGILLSFINVRRNGIIAPILIICAVISIVPPVDAFTISRSSQVSLLEEVLLKNNMLENNKVKPNAAISDQDKEVVTKAMNYLLMMNYQKDVEWLSKDYNYDDFYPTFGFYEYYEPGDNKEMYLALSLQEKSTVDIAGYDSFIQYHLIMENDNNEKIADFVKEGKNYSLITKGNNDQVDMILTGENNEELLSIEANEIFKKFYGYQSSKYTITPEEATFSKENDKAKMTFVVQQVNIQKDHEEYNSAVLFIFVKIK</sequence>
<name>A0ABZ2CDP5_9BACI</name>
<keyword evidence="1" id="KW-0812">Transmembrane</keyword>
<dbReference type="Pfam" id="PF13687">
    <property type="entry name" value="DUF4153"/>
    <property type="match status" value="1"/>
</dbReference>
<dbReference type="EMBL" id="CP137640">
    <property type="protein sequence ID" value="WVX81887.1"/>
    <property type="molecule type" value="Genomic_DNA"/>
</dbReference>
<feature type="transmembrane region" description="Helical" evidence="1">
    <location>
        <begin position="180"/>
        <end position="203"/>
    </location>
</feature>
<feature type="transmembrane region" description="Helical" evidence="1">
    <location>
        <begin position="21"/>
        <end position="39"/>
    </location>
</feature>
<evidence type="ECO:0000256" key="1">
    <source>
        <dbReference type="SAM" id="Phobius"/>
    </source>
</evidence>
<organism evidence="2 3">
    <name type="scientific">Niallia oryzisoli</name>
    <dbReference type="NCBI Taxonomy" id="1737571"/>
    <lineage>
        <taxon>Bacteria</taxon>
        <taxon>Bacillati</taxon>
        <taxon>Bacillota</taxon>
        <taxon>Bacilli</taxon>
        <taxon>Bacillales</taxon>
        <taxon>Bacillaceae</taxon>
        <taxon>Niallia</taxon>
    </lineage>
</organism>
<evidence type="ECO:0000313" key="3">
    <source>
        <dbReference type="Proteomes" id="UP001357223"/>
    </source>
</evidence>
<dbReference type="InterPro" id="IPR025291">
    <property type="entry name" value="DUF4153"/>
</dbReference>
<dbReference type="Proteomes" id="UP001357223">
    <property type="component" value="Chromosome"/>
</dbReference>
<gene>
    <name evidence="2" type="ORF">R4Z09_02305</name>
</gene>
<reference evidence="2 3" key="1">
    <citation type="submission" date="2023-10" db="EMBL/GenBank/DDBJ databases">
        <title>Niallia locisalis sp.nov. isolated from a salt pond sample.</title>
        <authorList>
            <person name="Li X.-J."/>
            <person name="Dong L."/>
        </authorList>
    </citation>
    <scope>NUCLEOTIDE SEQUENCE [LARGE SCALE GENOMIC DNA]</scope>
    <source>
        <strain evidence="2 3">DSM 29761</strain>
    </source>
</reference>
<protein>
    <submittedName>
        <fullName evidence="2">DUF4153 domain-containing protein</fullName>
    </submittedName>
</protein>
<feature type="transmembrane region" description="Helical" evidence="1">
    <location>
        <begin position="77"/>
        <end position="94"/>
    </location>
</feature>
<feature type="transmembrane region" description="Helical" evidence="1">
    <location>
        <begin position="106"/>
        <end position="125"/>
    </location>
</feature>
<keyword evidence="1" id="KW-1133">Transmembrane helix</keyword>
<feature type="transmembrane region" description="Helical" evidence="1">
    <location>
        <begin position="224"/>
        <end position="249"/>
    </location>
</feature>
<keyword evidence="1" id="KW-0472">Membrane</keyword>
<feature type="transmembrane region" description="Helical" evidence="1">
    <location>
        <begin position="45"/>
        <end position="65"/>
    </location>
</feature>
<feature type="transmembrane region" description="Helical" evidence="1">
    <location>
        <begin position="261"/>
        <end position="282"/>
    </location>
</feature>
<evidence type="ECO:0000313" key="2">
    <source>
        <dbReference type="EMBL" id="WVX81887.1"/>
    </source>
</evidence>
<feature type="transmembrane region" description="Helical" evidence="1">
    <location>
        <begin position="146"/>
        <end position="168"/>
    </location>
</feature>
<accession>A0ABZ2CDP5</accession>
<feature type="transmembrane region" description="Helical" evidence="1">
    <location>
        <begin position="350"/>
        <end position="367"/>
    </location>
</feature>
<feature type="transmembrane region" description="Helical" evidence="1">
    <location>
        <begin position="294"/>
        <end position="312"/>
    </location>
</feature>
<proteinExistence type="predicted"/>
<feature type="transmembrane region" description="Helical" evidence="1">
    <location>
        <begin position="324"/>
        <end position="343"/>
    </location>
</feature>
<dbReference type="RefSeq" id="WP_338450795.1">
    <property type="nucleotide sequence ID" value="NZ_CP137640.1"/>
</dbReference>
<keyword evidence="3" id="KW-1185">Reference proteome</keyword>